<evidence type="ECO:0000313" key="4">
    <source>
        <dbReference type="EMBL" id="VAW14047.1"/>
    </source>
</evidence>
<gene>
    <name evidence="4" type="ORF">MNBD_BACTEROID01-2780</name>
</gene>
<proteinExistence type="predicted"/>
<protein>
    <submittedName>
        <fullName evidence="4">L-threonine 3-O-phosphate decarboxylase</fullName>
        <ecNumber evidence="4">4.1.1.81</ecNumber>
    </submittedName>
</protein>
<dbReference type="GO" id="GO:0030170">
    <property type="term" value="F:pyridoxal phosphate binding"/>
    <property type="evidence" value="ECO:0007669"/>
    <property type="project" value="InterPro"/>
</dbReference>
<evidence type="ECO:0000256" key="2">
    <source>
        <dbReference type="ARBA" id="ARBA00022898"/>
    </source>
</evidence>
<dbReference type="SUPFAM" id="SSF53383">
    <property type="entry name" value="PLP-dependent transferases"/>
    <property type="match status" value="1"/>
</dbReference>
<dbReference type="AlphaFoldDB" id="A0A3B0TL30"/>
<dbReference type="PROSITE" id="PS00105">
    <property type="entry name" value="AA_TRANSFER_CLASS_1"/>
    <property type="match status" value="1"/>
</dbReference>
<dbReference type="EC" id="4.1.1.81" evidence="4"/>
<dbReference type="CDD" id="cd00609">
    <property type="entry name" value="AAT_like"/>
    <property type="match status" value="1"/>
</dbReference>
<keyword evidence="4" id="KW-0456">Lyase</keyword>
<dbReference type="InterPro" id="IPR004839">
    <property type="entry name" value="Aminotransferase_I/II_large"/>
</dbReference>
<feature type="domain" description="Aminotransferase class I/classII large" evidence="3">
    <location>
        <begin position="38"/>
        <end position="327"/>
    </location>
</feature>
<keyword evidence="2" id="KW-0663">Pyridoxal phosphate</keyword>
<dbReference type="GO" id="GO:0048472">
    <property type="term" value="F:threonine-phosphate decarboxylase activity"/>
    <property type="evidence" value="ECO:0007669"/>
    <property type="project" value="UniProtKB-EC"/>
</dbReference>
<dbReference type="Pfam" id="PF00155">
    <property type="entry name" value="Aminotran_1_2"/>
    <property type="match status" value="1"/>
</dbReference>
<dbReference type="PANTHER" id="PTHR42885:SF1">
    <property type="entry name" value="THREONINE-PHOSPHATE DECARBOXYLASE"/>
    <property type="match status" value="1"/>
</dbReference>
<dbReference type="InterPro" id="IPR015422">
    <property type="entry name" value="PyrdxlP-dep_Trfase_small"/>
</dbReference>
<dbReference type="Gene3D" id="3.90.1150.10">
    <property type="entry name" value="Aspartate Aminotransferase, domain 1"/>
    <property type="match status" value="1"/>
</dbReference>
<dbReference type="InterPro" id="IPR015421">
    <property type="entry name" value="PyrdxlP-dep_Trfase_major"/>
</dbReference>
<evidence type="ECO:0000259" key="3">
    <source>
        <dbReference type="Pfam" id="PF00155"/>
    </source>
</evidence>
<dbReference type="PANTHER" id="PTHR42885">
    <property type="entry name" value="HISTIDINOL-PHOSPHATE AMINOTRANSFERASE-RELATED"/>
    <property type="match status" value="1"/>
</dbReference>
<sequence>MIKGHGDDNYLFKVRLKANFSSNTWYRGTPGVLLSYLKKKIHSIQNYPEPDAHNLRKRIAMFHGLSSGQVFVSNGSVDAFYQIAQVFKGSKTAIFIPSFSEYEDACRMFGHMVDLLGFDELNSTDLAVYQTVWLGNPNNPNGVLTGYGLLTSLIQKNINTTFIIDEAYSDLAPGFETIIPALQDYGNLIVCRSLTKTFALPGLRLGYFISSKEYAGEFERTLKPWAVNSLAIEAGNFIFENFQELVPDLAELTRLSQLLQQGINKLDDFEVYPSPTCFFLVKMKTGNAGELKQFLLHKHQILIRDASNFKSMPARFFRISVQHEAENQLLVRGLADWQNKSRQ</sequence>
<organism evidence="4">
    <name type="scientific">hydrothermal vent metagenome</name>
    <dbReference type="NCBI Taxonomy" id="652676"/>
    <lineage>
        <taxon>unclassified sequences</taxon>
        <taxon>metagenomes</taxon>
        <taxon>ecological metagenomes</taxon>
    </lineage>
</organism>
<reference evidence="4" key="1">
    <citation type="submission" date="2018-06" db="EMBL/GenBank/DDBJ databases">
        <authorList>
            <person name="Zhirakovskaya E."/>
        </authorList>
    </citation>
    <scope>NUCLEOTIDE SEQUENCE</scope>
</reference>
<dbReference type="InterPro" id="IPR015424">
    <property type="entry name" value="PyrdxlP-dep_Trfase"/>
</dbReference>
<dbReference type="InterPro" id="IPR004838">
    <property type="entry name" value="NHTrfase_class1_PyrdxlP-BS"/>
</dbReference>
<name>A0A3B0TL30_9ZZZZ</name>
<dbReference type="Gene3D" id="3.40.640.10">
    <property type="entry name" value="Type I PLP-dependent aspartate aminotransferase-like (Major domain)"/>
    <property type="match status" value="1"/>
</dbReference>
<accession>A0A3B0TL30</accession>
<evidence type="ECO:0000256" key="1">
    <source>
        <dbReference type="ARBA" id="ARBA00001933"/>
    </source>
</evidence>
<comment type="cofactor">
    <cofactor evidence="1">
        <name>pyridoxal 5'-phosphate</name>
        <dbReference type="ChEBI" id="CHEBI:597326"/>
    </cofactor>
</comment>
<dbReference type="EMBL" id="UOEP01000031">
    <property type="protein sequence ID" value="VAW14047.1"/>
    <property type="molecule type" value="Genomic_DNA"/>
</dbReference>